<dbReference type="Proteomes" id="UP000231019">
    <property type="component" value="Unassembled WGS sequence"/>
</dbReference>
<protein>
    <submittedName>
        <fullName evidence="2">Uncharacterized protein</fullName>
    </submittedName>
</protein>
<evidence type="ECO:0000256" key="1">
    <source>
        <dbReference type="SAM" id="SignalP"/>
    </source>
</evidence>
<dbReference type="EMBL" id="PFFQ01000065">
    <property type="protein sequence ID" value="PIW13973.1"/>
    <property type="molecule type" value="Genomic_DNA"/>
</dbReference>
<evidence type="ECO:0000313" key="3">
    <source>
        <dbReference type="Proteomes" id="UP000231019"/>
    </source>
</evidence>
<proteinExistence type="predicted"/>
<dbReference type="AlphaFoldDB" id="A0A2M7FYU9"/>
<evidence type="ECO:0000313" key="2">
    <source>
        <dbReference type="EMBL" id="PIW13973.1"/>
    </source>
</evidence>
<keyword evidence="1" id="KW-0732">Signal</keyword>
<feature type="signal peptide" evidence="1">
    <location>
        <begin position="1"/>
        <end position="17"/>
    </location>
</feature>
<dbReference type="InterPro" id="IPR015943">
    <property type="entry name" value="WD40/YVTN_repeat-like_dom_sf"/>
</dbReference>
<name>A0A2M7FYU9_9BACT</name>
<organism evidence="2 3">
    <name type="scientific">bacterium (Candidatus Blackallbacteria) CG17_big_fil_post_rev_8_21_14_2_50_48_46</name>
    <dbReference type="NCBI Taxonomy" id="2014261"/>
    <lineage>
        <taxon>Bacteria</taxon>
        <taxon>Candidatus Blackallbacteria</taxon>
    </lineage>
</organism>
<sequence>MKRLALLALSITSLLSACQTPVPNAQSTAILQAAAARPRSTPDRFLCAMEPGSGGFTMLKVMDLSSHTVRSVFVPGQVLSVDGVQQERKLYLSSREGDTQPLFSLFEVDIEKLLIRRVASFSQAGLWPSDFLVRDGQLYAAGTRQGQGQLMSLNLVQGGWQNIVQNFATGNLEWGRSPNLVQSVAFDEDKITRTTIDILQKRVVNVQSFDHGIPFGNNVGLSSPDASYFYALHQLKGEVEIYSYDIASGASNNLISSEKAVGILYNSVISRDGRFLYATIDNKIHRYELQGTQMKRLPPIELRTSEARYLTLSPNASVLYVSHDRQNAISQINLSPDGGYTIQELAYPGQNNEVFVF</sequence>
<reference evidence="2 3" key="1">
    <citation type="submission" date="2017-09" db="EMBL/GenBank/DDBJ databases">
        <title>Depth-based differentiation of microbial function through sediment-hosted aquifers and enrichment of novel symbionts in the deep terrestrial subsurface.</title>
        <authorList>
            <person name="Probst A.J."/>
            <person name="Ladd B."/>
            <person name="Jarett J.K."/>
            <person name="Geller-Mcgrath D.E."/>
            <person name="Sieber C.M."/>
            <person name="Emerson J.B."/>
            <person name="Anantharaman K."/>
            <person name="Thomas B.C."/>
            <person name="Malmstrom R."/>
            <person name="Stieglmeier M."/>
            <person name="Klingl A."/>
            <person name="Woyke T."/>
            <person name="Ryan C.M."/>
            <person name="Banfield J.F."/>
        </authorList>
    </citation>
    <scope>NUCLEOTIDE SEQUENCE [LARGE SCALE GENOMIC DNA]</scope>
    <source>
        <strain evidence="2">CG17_big_fil_post_rev_8_21_14_2_50_48_46</strain>
    </source>
</reference>
<dbReference type="SUPFAM" id="SSF69322">
    <property type="entry name" value="Tricorn protease domain 2"/>
    <property type="match status" value="1"/>
</dbReference>
<dbReference type="Gene3D" id="2.130.10.10">
    <property type="entry name" value="YVTN repeat-like/Quinoprotein amine dehydrogenase"/>
    <property type="match status" value="1"/>
</dbReference>
<accession>A0A2M7FYU9</accession>
<feature type="chain" id="PRO_5014760074" evidence="1">
    <location>
        <begin position="18"/>
        <end position="357"/>
    </location>
</feature>
<comment type="caution">
    <text evidence="2">The sequence shown here is derived from an EMBL/GenBank/DDBJ whole genome shotgun (WGS) entry which is preliminary data.</text>
</comment>
<dbReference type="PROSITE" id="PS51257">
    <property type="entry name" value="PROKAR_LIPOPROTEIN"/>
    <property type="match status" value="1"/>
</dbReference>
<gene>
    <name evidence="2" type="ORF">COW36_23315</name>
</gene>